<dbReference type="Proteomes" id="UP000001627">
    <property type="component" value="Chromosome"/>
</dbReference>
<feature type="compositionally biased region" description="Basic and acidic residues" evidence="1">
    <location>
        <begin position="211"/>
        <end position="224"/>
    </location>
</feature>
<feature type="compositionally biased region" description="Polar residues" evidence="1">
    <location>
        <begin position="14"/>
        <end position="25"/>
    </location>
</feature>
<name>C6V5E0_NEORI</name>
<feature type="compositionally biased region" description="Basic residues" evidence="1">
    <location>
        <begin position="64"/>
        <end position="73"/>
    </location>
</feature>
<feature type="compositionally biased region" description="Basic and acidic residues" evidence="1">
    <location>
        <begin position="233"/>
        <end position="243"/>
    </location>
</feature>
<keyword evidence="2" id="KW-1133">Transmembrane helix</keyword>
<keyword evidence="2" id="KW-0812">Transmembrane</keyword>
<dbReference type="KEGG" id="nri:NRI_0631"/>
<dbReference type="RefSeq" id="WP_015816485.1">
    <property type="nucleotide sequence ID" value="NC_013009.1"/>
</dbReference>
<dbReference type="OrthoDB" id="9882194at2"/>
<protein>
    <submittedName>
        <fullName evidence="3">Uncharacterized protein</fullName>
    </submittedName>
</protein>
<feature type="compositionally biased region" description="Low complexity" evidence="1">
    <location>
        <begin position="31"/>
        <end position="44"/>
    </location>
</feature>
<feature type="region of interest" description="Disordered" evidence="1">
    <location>
        <begin position="1"/>
        <end position="108"/>
    </location>
</feature>
<reference evidence="3 4" key="1">
    <citation type="journal article" date="2009" name="Nucleic Acids Res.">
        <title>Analysis of complete genome sequence of Neorickettsia risticii: causative agent of Potomac horse fever.</title>
        <authorList>
            <person name="Lin M."/>
            <person name="Zhang C."/>
            <person name="Gibson K."/>
            <person name="Rikihisa Y."/>
        </authorList>
    </citation>
    <scope>NUCLEOTIDE SEQUENCE [LARGE SCALE GENOMIC DNA]</scope>
    <source>
        <strain evidence="3 4">Illinois</strain>
    </source>
</reference>
<feature type="transmembrane region" description="Helical" evidence="2">
    <location>
        <begin position="116"/>
        <end position="133"/>
    </location>
</feature>
<feature type="transmembrane region" description="Helical" evidence="2">
    <location>
        <begin position="170"/>
        <end position="195"/>
    </location>
</feature>
<evidence type="ECO:0000313" key="4">
    <source>
        <dbReference type="Proteomes" id="UP000001627"/>
    </source>
</evidence>
<dbReference type="HOGENOM" id="CLU_1141616_0_0_5"/>
<dbReference type="EMBL" id="CP001431">
    <property type="protein sequence ID" value="ACT69598.1"/>
    <property type="molecule type" value="Genomic_DNA"/>
</dbReference>
<sequence>MLNSSGKDPHANGNGDTRNDNQNPAQGAEVVQEGNQEQNDDQQGVVGGNQSGTEEGCSQQAAGRARRRRRRIRAAGGGPHEGVEEETGSVGGEDTHQLDGAEPQGAIPEGEEGEELQYVCILIVAAFCLNYILRASLIDIRDQARSMQGVSSPEGNGEKESPLPQIDPSYMLMVGWFLYALLALVTATVGSLGYAGRRVRRFLQSGGADTGQHEENNQQERGELAGELDDPEAEGHGEGKGFG</sequence>
<feature type="region of interest" description="Disordered" evidence="1">
    <location>
        <begin position="206"/>
        <end position="243"/>
    </location>
</feature>
<keyword evidence="2" id="KW-0472">Membrane</keyword>
<evidence type="ECO:0000256" key="1">
    <source>
        <dbReference type="SAM" id="MobiDB-lite"/>
    </source>
</evidence>
<dbReference type="STRING" id="434131.NRI_0631"/>
<evidence type="ECO:0000256" key="2">
    <source>
        <dbReference type="SAM" id="Phobius"/>
    </source>
</evidence>
<dbReference type="AlphaFoldDB" id="C6V5E0"/>
<accession>C6V5E0</accession>
<feature type="compositionally biased region" description="Polar residues" evidence="1">
    <location>
        <begin position="51"/>
        <end position="60"/>
    </location>
</feature>
<keyword evidence="4" id="KW-1185">Reference proteome</keyword>
<proteinExistence type="predicted"/>
<gene>
    <name evidence="3" type="ordered locus">NRI_0631</name>
</gene>
<evidence type="ECO:0000313" key="3">
    <source>
        <dbReference type="EMBL" id="ACT69598.1"/>
    </source>
</evidence>
<organism evidence="3 4">
    <name type="scientific">Neorickettsia risticii (strain Illinois)</name>
    <dbReference type="NCBI Taxonomy" id="434131"/>
    <lineage>
        <taxon>Bacteria</taxon>
        <taxon>Pseudomonadati</taxon>
        <taxon>Pseudomonadota</taxon>
        <taxon>Alphaproteobacteria</taxon>
        <taxon>Rickettsiales</taxon>
        <taxon>Anaplasmataceae</taxon>
        <taxon>Neorickettsia</taxon>
    </lineage>
</organism>